<proteinExistence type="predicted"/>
<gene>
    <name evidence="1" type="ORF">CHR90_06150</name>
</gene>
<sequence length="78" mass="8554">MVNYISTDKLSFIIFGILFAVTLIQKTKFPTQKEKAAKQEITTLTAALDELKAAGQGSSEAAKIIQKRLAQLRDHSSS</sequence>
<dbReference type="EMBL" id="NOXS01000030">
    <property type="protein sequence ID" value="OYQ19702.1"/>
    <property type="molecule type" value="Genomic_DNA"/>
</dbReference>
<dbReference type="Proteomes" id="UP000216361">
    <property type="component" value="Unassembled WGS sequence"/>
</dbReference>
<name>A0A255XS08_9PROT</name>
<evidence type="ECO:0000313" key="1">
    <source>
        <dbReference type="EMBL" id="OYQ19702.1"/>
    </source>
</evidence>
<organism evidence="1 2">
    <name type="scientific">Elstera cyanobacteriorum</name>
    <dbReference type="NCBI Taxonomy" id="2022747"/>
    <lineage>
        <taxon>Bacteria</taxon>
        <taxon>Pseudomonadati</taxon>
        <taxon>Pseudomonadota</taxon>
        <taxon>Alphaproteobacteria</taxon>
        <taxon>Rhodospirillales</taxon>
        <taxon>Rhodospirillaceae</taxon>
        <taxon>Elstera</taxon>
    </lineage>
</organism>
<accession>A0A255XS08</accession>
<evidence type="ECO:0000313" key="2">
    <source>
        <dbReference type="Proteomes" id="UP000216361"/>
    </source>
</evidence>
<dbReference type="AlphaFoldDB" id="A0A255XS08"/>
<protein>
    <submittedName>
        <fullName evidence="1">Uncharacterized protein</fullName>
    </submittedName>
</protein>
<comment type="caution">
    <text evidence="1">The sequence shown here is derived from an EMBL/GenBank/DDBJ whole genome shotgun (WGS) entry which is preliminary data.</text>
</comment>
<keyword evidence="2" id="KW-1185">Reference proteome</keyword>
<reference evidence="1 2" key="1">
    <citation type="submission" date="2017-07" db="EMBL/GenBank/DDBJ databases">
        <title>Elstera cyanobacteriorum sp. nov., a novel bacterium isolated from cyanobacterial aggregates in a eutrophic lake.</title>
        <authorList>
            <person name="Cai H."/>
        </authorList>
    </citation>
    <scope>NUCLEOTIDE SEQUENCE [LARGE SCALE GENOMIC DNA]</scope>
    <source>
        <strain evidence="1 2">TH019</strain>
    </source>
</reference>